<protein>
    <submittedName>
        <fullName evidence="1">Uncharacterized protein</fullName>
    </submittedName>
</protein>
<sequence length="100" mass="10906">MSGPIRTELPPDTSIGYEAFRRRVRTAVEQSRTPITVGELAERLIATADVNAYAVIHDALYRDHLQSLDVEGALVFDMDVGLVYSAGTTDDRRADGSPGK</sequence>
<dbReference type="Proteomes" id="UP000011560">
    <property type="component" value="Unassembled WGS sequence"/>
</dbReference>
<gene>
    <name evidence="1" type="ORF">C479_09253</name>
</gene>
<organism evidence="1 2">
    <name type="scientific">Halovivax asiaticus JCM 14624</name>
    <dbReference type="NCBI Taxonomy" id="1227490"/>
    <lineage>
        <taxon>Archaea</taxon>
        <taxon>Methanobacteriati</taxon>
        <taxon>Methanobacteriota</taxon>
        <taxon>Stenosarchaea group</taxon>
        <taxon>Halobacteria</taxon>
        <taxon>Halobacteriales</taxon>
        <taxon>Natrialbaceae</taxon>
        <taxon>Halovivax</taxon>
    </lineage>
</organism>
<comment type="caution">
    <text evidence="1">The sequence shown here is derived from an EMBL/GenBank/DDBJ whole genome shotgun (WGS) entry which is preliminary data.</text>
</comment>
<proteinExistence type="predicted"/>
<evidence type="ECO:0000313" key="2">
    <source>
        <dbReference type="Proteomes" id="UP000011560"/>
    </source>
</evidence>
<keyword evidence="2" id="KW-1185">Reference proteome</keyword>
<dbReference type="AlphaFoldDB" id="M0BJB9"/>
<evidence type="ECO:0000313" key="1">
    <source>
        <dbReference type="EMBL" id="ELZ10986.1"/>
    </source>
</evidence>
<accession>M0BJB9</accession>
<reference evidence="1 2" key="1">
    <citation type="journal article" date="2014" name="PLoS Genet.">
        <title>Phylogenetically driven sequencing of extremely halophilic archaea reveals strategies for static and dynamic osmo-response.</title>
        <authorList>
            <person name="Becker E.A."/>
            <person name="Seitzer P.M."/>
            <person name="Tritt A."/>
            <person name="Larsen D."/>
            <person name="Krusor M."/>
            <person name="Yao A.I."/>
            <person name="Wu D."/>
            <person name="Madern D."/>
            <person name="Eisen J.A."/>
            <person name="Darling A.E."/>
            <person name="Facciotti M.T."/>
        </authorList>
    </citation>
    <scope>NUCLEOTIDE SEQUENCE [LARGE SCALE GENOMIC DNA]</scope>
    <source>
        <strain evidence="1 2">JCM 14624</strain>
    </source>
</reference>
<name>M0BJB9_9EURY</name>
<dbReference type="EMBL" id="AOIQ01000014">
    <property type="protein sequence ID" value="ELZ10986.1"/>
    <property type="molecule type" value="Genomic_DNA"/>
</dbReference>